<dbReference type="InterPro" id="IPR003593">
    <property type="entry name" value="AAA+_ATPase"/>
</dbReference>
<dbReference type="InterPro" id="IPR027417">
    <property type="entry name" value="P-loop_NTPase"/>
</dbReference>
<reference evidence="2 3" key="1">
    <citation type="submission" date="2022-11" db="EMBL/GenBank/DDBJ databases">
        <title>Minimal conservation of predation-associated metabolite biosynthetic gene clusters underscores biosynthetic potential of Myxococcota including descriptions for ten novel species: Archangium lansinium sp. nov., Myxococcus landrumus sp. nov., Nannocystis bai.</title>
        <authorList>
            <person name="Ahearne A."/>
            <person name="Stevens C."/>
            <person name="Dowd S."/>
        </authorList>
    </citation>
    <scope>NUCLEOTIDE SEQUENCE [LARGE SCALE GENOMIC DNA]</scope>
    <source>
        <strain evidence="2 3">RJM3</strain>
    </source>
</reference>
<dbReference type="SUPFAM" id="SSF52540">
    <property type="entry name" value="P-loop containing nucleoside triphosphate hydrolases"/>
    <property type="match status" value="1"/>
</dbReference>
<dbReference type="Proteomes" id="UP001221411">
    <property type="component" value="Unassembled WGS sequence"/>
</dbReference>
<gene>
    <name evidence="2" type="ORF">POL67_25830</name>
</gene>
<keyword evidence="2" id="KW-0547">Nucleotide-binding</keyword>
<comment type="caution">
    <text evidence="2">The sequence shown here is derived from an EMBL/GenBank/DDBJ whole genome shotgun (WGS) entry which is preliminary data.</text>
</comment>
<keyword evidence="2" id="KW-0067">ATP-binding</keyword>
<dbReference type="GO" id="GO:0005524">
    <property type="term" value="F:ATP binding"/>
    <property type="evidence" value="ECO:0007669"/>
    <property type="project" value="UniProtKB-KW"/>
</dbReference>
<dbReference type="Pfam" id="PF13191">
    <property type="entry name" value="AAA_16"/>
    <property type="match status" value="1"/>
</dbReference>
<evidence type="ECO:0000259" key="1">
    <source>
        <dbReference type="SMART" id="SM00382"/>
    </source>
</evidence>
<accession>A0ABT5ESI1</accession>
<protein>
    <submittedName>
        <fullName evidence="2">ATP-binding protein</fullName>
    </submittedName>
</protein>
<proteinExistence type="predicted"/>
<dbReference type="SMART" id="SM00382">
    <property type="entry name" value="AAA"/>
    <property type="match status" value="1"/>
</dbReference>
<dbReference type="EMBL" id="JAQNDO010000001">
    <property type="protein sequence ID" value="MDC0744778.1"/>
    <property type="molecule type" value="Genomic_DNA"/>
</dbReference>
<dbReference type="InterPro" id="IPR041664">
    <property type="entry name" value="AAA_16"/>
</dbReference>
<evidence type="ECO:0000313" key="2">
    <source>
        <dbReference type="EMBL" id="MDC0744778.1"/>
    </source>
</evidence>
<evidence type="ECO:0000313" key="3">
    <source>
        <dbReference type="Proteomes" id="UP001221411"/>
    </source>
</evidence>
<dbReference type="Gene3D" id="3.40.50.300">
    <property type="entry name" value="P-loop containing nucleotide triphosphate hydrolases"/>
    <property type="match status" value="1"/>
</dbReference>
<keyword evidence="3" id="KW-1185">Reference proteome</keyword>
<sequence>MTELSTLPNPFQGNVVLDAWSATVDVAAIHQGPFQQCLQSLDSASRGTPDSILIFGPAGSGKTHLLARLQRHLVETANAAPDGTLRCVFVSVKLQTNAQLLWQHVRRRLTIDLLRKQQGLTQLQRLMAHQVASQRGEPPKRWVRALRVFTGTDGESVTDYLEEVAQRLELSRNLCVVLDHLVHNRFPMDATAWLCGDSLPESALGRLGLATEEQEDREEAARQVVIALCKLAGETLPIVFCFDQIEALQQSRDDHDSLFRFGRMAADLSEADRNVLLISCVQSAFVELLNTGVREADRDRIFKRRSVLEPLTREQVEALLVHRLDRVEALRDRRKKHGGSRVHPFSDAFLAELSQTSPCVPRRVLAAAATAFERLQRGEPELRDEAPPEPARVEVFLRDTFAARRSSAIQTVKPEESRDTLLHGLPMLWALRGQKTQPLRPPGVDLLLPSGRGPIRVTVCNESNMTSLAAHLRQVMQAAGGSKSSHGRHVILRDPRLPITRTAKKTQEYLAELEKRGARVVKPSVEALAALEALRSLLSDARAGDLAERGEVVSEGAVSAWLAQNLDDALTDLIEALDEGETRAEASRESRLERDLDDVLLRRFVVGLEALATELGCSGDDALAAARRHRERIGVLEGPPVVLFAYVPAESLGHAAE</sequence>
<name>A0ABT5ESI1_9BACT</name>
<feature type="domain" description="AAA+ ATPase" evidence="1">
    <location>
        <begin position="48"/>
        <end position="415"/>
    </location>
</feature>
<dbReference type="RefSeq" id="WP_271921667.1">
    <property type="nucleotide sequence ID" value="NZ_JAQNDO010000001.1"/>
</dbReference>
<organism evidence="2 3">
    <name type="scientific">Polyangium mundeleinium</name>
    <dbReference type="NCBI Taxonomy" id="2995306"/>
    <lineage>
        <taxon>Bacteria</taxon>
        <taxon>Pseudomonadati</taxon>
        <taxon>Myxococcota</taxon>
        <taxon>Polyangia</taxon>
        <taxon>Polyangiales</taxon>
        <taxon>Polyangiaceae</taxon>
        <taxon>Polyangium</taxon>
    </lineage>
</organism>